<evidence type="ECO:0000313" key="2">
    <source>
        <dbReference type="EMBL" id="GIX66883.1"/>
    </source>
</evidence>
<evidence type="ECO:0000313" key="3">
    <source>
        <dbReference type="Proteomes" id="UP001054945"/>
    </source>
</evidence>
<comment type="caution">
    <text evidence="2">The sequence shown here is derived from an EMBL/GenBank/DDBJ whole genome shotgun (WGS) entry which is preliminary data.</text>
</comment>
<keyword evidence="3" id="KW-1185">Reference proteome</keyword>
<organism evidence="2 3">
    <name type="scientific">Caerostris extrusa</name>
    <name type="common">Bark spider</name>
    <name type="synonym">Caerostris bankana</name>
    <dbReference type="NCBI Taxonomy" id="172846"/>
    <lineage>
        <taxon>Eukaryota</taxon>
        <taxon>Metazoa</taxon>
        <taxon>Ecdysozoa</taxon>
        <taxon>Arthropoda</taxon>
        <taxon>Chelicerata</taxon>
        <taxon>Arachnida</taxon>
        <taxon>Araneae</taxon>
        <taxon>Araneomorphae</taxon>
        <taxon>Entelegynae</taxon>
        <taxon>Araneoidea</taxon>
        <taxon>Araneidae</taxon>
        <taxon>Caerostris</taxon>
    </lineage>
</organism>
<feature type="compositionally biased region" description="Basic and acidic residues" evidence="1">
    <location>
        <begin position="28"/>
        <end position="45"/>
    </location>
</feature>
<evidence type="ECO:0000256" key="1">
    <source>
        <dbReference type="SAM" id="MobiDB-lite"/>
    </source>
</evidence>
<feature type="compositionally biased region" description="Polar residues" evidence="1">
    <location>
        <begin position="1"/>
        <end position="22"/>
    </location>
</feature>
<proteinExistence type="predicted"/>
<dbReference type="Proteomes" id="UP001054945">
    <property type="component" value="Unassembled WGS sequence"/>
</dbReference>
<dbReference type="AlphaFoldDB" id="A0AAV4M3B9"/>
<sequence length="74" mass="8330">MAGTVQNGNYRLTSSGHPSLPTSLPLGEEERGGGWREGMVRGGEKRGRRQKHPLEGKFYRKRNEAFAHKGWYSS</sequence>
<gene>
    <name evidence="2" type="ORF">CEXT_80971</name>
</gene>
<feature type="region of interest" description="Disordered" evidence="1">
    <location>
        <begin position="1"/>
        <end position="53"/>
    </location>
</feature>
<name>A0AAV4M3B9_CAEEX</name>
<dbReference type="EMBL" id="BPLR01001826">
    <property type="protein sequence ID" value="GIX66883.1"/>
    <property type="molecule type" value="Genomic_DNA"/>
</dbReference>
<reference evidence="2 3" key="1">
    <citation type="submission" date="2021-06" db="EMBL/GenBank/DDBJ databases">
        <title>Caerostris extrusa draft genome.</title>
        <authorList>
            <person name="Kono N."/>
            <person name="Arakawa K."/>
        </authorList>
    </citation>
    <scope>NUCLEOTIDE SEQUENCE [LARGE SCALE GENOMIC DNA]</scope>
</reference>
<accession>A0AAV4M3B9</accession>
<protein>
    <submittedName>
        <fullName evidence="2">Uncharacterized protein</fullName>
    </submittedName>
</protein>